<evidence type="ECO:0000313" key="2">
    <source>
        <dbReference type="Proteomes" id="UP000030762"/>
    </source>
</evidence>
<sequence length="297" mass="33081">MATVQAILAPYLTRPADGAPASHPMILVFSASWSKPHNERVLKGLHDLVTKHAIASVLFVSAELDQVRFTEHVEWLASWAQVLPYHCQDERVTLYRHFEIDSVPQIRVLDGATLQPLTPETLPHCSSDGRALLQELLTPRLALPPADSRLLQEMRRNANIMYDEGDFHGAACIFSDVLALDPRCIKSNFNLAVILHTMGQTRLAIPYMLRVIEVDPSDATAHSVLRSVFFTQEPDLVKAGYAAIVALHPTHLRAAHALAALQGDATSSEKAYVRQVFDDLADTFEEKLVQHLHYKTT</sequence>
<reference evidence="1 2" key="1">
    <citation type="submission" date="2012-04" db="EMBL/GenBank/DDBJ databases">
        <title>The Genome Sequence of Saprolegnia declina VS20.</title>
        <authorList>
            <consortium name="The Broad Institute Genome Sequencing Platform"/>
            <person name="Russ C."/>
            <person name="Nusbaum C."/>
            <person name="Tyler B."/>
            <person name="van West P."/>
            <person name="Dieguez-Uribeondo J."/>
            <person name="de Bruijn I."/>
            <person name="Tripathy S."/>
            <person name="Jiang R."/>
            <person name="Young S.K."/>
            <person name="Zeng Q."/>
            <person name="Gargeya S."/>
            <person name="Fitzgerald M."/>
            <person name="Haas B."/>
            <person name="Abouelleil A."/>
            <person name="Alvarado L."/>
            <person name="Arachchi H.M."/>
            <person name="Berlin A."/>
            <person name="Chapman S.B."/>
            <person name="Goldberg J."/>
            <person name="Griggs A."/>
            <person name="Gujja S."/>
            <person name="Hansen M."/>
            <person name="Howarth C."/>
            <person name="Imamovic A."/>
            <person name="Larimer J."/>
            <person name="McCowen C."/>
            <person name="Montmayeur A."/>
            <person name="Murphy C."/>
            <person name="Neiman D."/>
            <person name="Pearson M."/>
            <person name="Priest M."/>
            <person name="Roberts A."/>
            <person name="Saif S."/>
            <person name="Shea T."/>
            <person name="Sisk P."/>
            <person name="Sykes S."/>
            <person name="Wortman J."/>
            <person name="Nusbaum C."/>
            <person name="Birren B."/>
        </authorList>
    </citation>
    <scope>NUCLEOTIDE SEQUENCE [LARGE SCALE GENOMIC DNA]</scope>
    <source>
        <strain evidence="1 2">VS20</strain>
    </source>
</reference>
<dbReference type="InParanoid" id="T0R488"/>
<dbReference type="InterPro" id="IPR011990">
    <property type="entry name" value="TPR-like_helical_dom_sf"/>
</dbReference>
<name>T0R488_SAPDV</name>
<dbReference type="eggNOG" id="ENOG502REQY">
    <property type="taxonomic scope" value="Eukaryota"/>
</dbReference>
<dbReference type="OrthoDB" id="3647at2759"/>
<dbReference type="GeneID" id="19941381"/>
<accession>T0R488</accession>
<gene>
    <name evidence="1" type="ORF">SDRG_00654</name>
</gene>
<dbReference type="Gene3D" id="1.25.40.10">
    <property type="entry name" value="Tetratricopeptide repeat domain"/>
    <property type="match status" value="1"/>
</dbReference>
<dbReference type="RefSeq" id="XP_008604360.1">
    <property type="nucleotide sequence ID" value="XM_008606138.1"/>
</dbReference>
<protein>
    <submittedName>
        <fullName evidence="1">Uncharacterized protein</fullName>
    </submittedName>
</protein>
<proteinExistence type="predicted"/>
<dbReference type="SUPFAM" id="SSF48452">
    <property type="entry name" value="TPR-like"/>
    <property type="match status" value="1"/>
</dbReference>
<dbReference type="Proteomes" id="UP000030762">
    <property type="component" value="Unassembled WGS sequence"/>
</dbReference>
<dbReference type="STRING" id="1156394.T0R488"/>
<dbReference type="OMA" id="HCQDERV"/>
<evidence type="ECO:0000313" key="1">
    <source>
        <dbReference type="EMBL" id="EQC41791.1"/>
    </source>
</evidence>
<dbReference type="AlphaFoldDB" id="T0R488"/>
<dbReference type="EMBL" id="JH767133">
    <property type="protein sequence ID" value="EQC41791.1"/>
    <property type="molecule type" value="Genomic_DNA"/>
</dbReference>
<keyword evidence="2" id="KW-1185">Reference proteome</keyword>
<organism evidence="1 2">
    <name type="scientific">Saprolegnia diclina (strain VS20)</name>
    <dbReference type="NCBI Taxonomy" id="1156394"/>
    <lineage>
        <taxon>Eukaryota</taxon>
        <taxon>Sar</taxon>
        <taxon>Stramenopiles</taxon>
        <taxon>Oomycota</taxon>
        <taxon>Saprolegniomycetes</taxon>
        <taxon>Saprolegniales</taxon>
        <taxon>Saprolegniaceae</taxon>
        <taxon>Saprolegnia</taxon>
    </lineage>
</organism>
<dbReference type="VEuPathDB" id="FungiDB:SDRG_00654"/>